<evidence type="ECO:0000313" key="2">
    <source>
        <dbReference type="EMBL" id="KIO33666.1"/>
    </source>
</evidence>
<organism evidence="2 3">
    <name type="scientific">Tulasnella calospora MUT 4182</name>
    <dbReference type="NCBI Taxonomy" id="1051891"/>
    <lineage>
        <taxon>Eukaryota</taxon>
        <taxon>Fungi</taxon>
        <taxon>Dikarya</taxon>
        <taxon>Basidiomycota</taxon>
        <taxon>Agaricomycotina</taxon>
        <taxon>Agaricomycetes</taxon>
        <taxon>Cantharellales</taxon>
        <taxon>Tulasnellaceae</taxon>
        <taxon>Tulasnella</taxon>
    </lineage>
</organism>
<keyword evidence="1" id="KW-0472">Membrane</keyword>
<name>A0A0C3QVL2_9AGAM</name>
<evidence type="ECO:0000313" key="3">
    <source>
        <dbReference type="Proteomes" id="UP000054248"/>
    </source>
</evidence>
<proteinExistence type="predicted"/>
<gene>
    <name evidence="2" type="ORF">M407DRAFT_241018</name>
</gene>
<sequence length="78" mass="8910">MPPQFVRTRKPQWWLKYNYILSSALDTGTIFGIILVSLYIYLPKEGTLTLNWWGNTVWQNTADAAGVAYNPTDPDIGF</sequence>
<dbReference type="PANTHER" id="PTHR22601">
    <property type="entry name" value="ISP4 LIKE PROTEIN"/>
    <property type="match status" value="1"/>
</dbReference>
<keyword evidence="1" id="KW-1133">Transmembrane helix</keyword>
<dbReference type="EMBL" id="KN822947">
    <property type="protein sequence ID" value="KIO33666.1"/>
    <property type="molecule type" value="Genomic_DNA"/>
</dbReference>
<reference evidence="3" key="2">
    <citation type="submission" date="2015-01" db="EMBL/GenBank/DDBJ databases">
        <title>Evolutionary Origins and Diversification of the Mycorrhizal Mutualists.</title>
        <authorList>
            <consortium name="DOE Joint Genome Institute"/>
            <consortium name="Mycorrhizal Genomics Consortium"/>
            <person name="Kohler A."/>
            <person name="Kuo A."/>
            <person name="Nagy L.G."/>
            <person name="Floudas D."/>
            <person name="Copeland A."/>
            <person name="Barry K.W."/>
            <person name="Cichocki N."/>
            <person name="Veneault-Fourrey C."/>
            <person name="LaButti K."/>
            <person name="Lindquist E.A."/>
            <person name="Lipzen A."/>
            <person name="Lundell T."/>
            <person name="Morin E."/>
            <person name="Murat C."/>
            <person name="Riley R."/>
            <person name="Ohm R."/>
            <person name="Sun H."/>
            <person name="Tunlid A."/>
            <person name="Henrissat B."/>
            <person name="Grigoriev I.V."/>
            <person name="Hibbett D.S."/>
            <person name="Martin F."/>
        </authorList>
    </citation>
    <scope>NUCLEOTIDE SEQUENCE [LARGE SCALE GENOMIC DNA]</scope>
    <source>
        <strain evidence="3">MUT 4182</strain>
    </source>
</reference>
<dbReference type="Proteomes" id="UP000054248">
    <property type="component" value="Unassembled WGS sequence"/>
</dbReference>
<dbReference type="HOGENOM" id="CLU_2623831_0_0_1"/>
<accession>A0A0C3QVL2</accession>
<keyword evidence="3" id="KW-1185">Reference proteome</keyword>
<dbReference type="InterPro" id="IPR004648">
    <property type="entry name" value="Oligpept_transpt"/>
</dbReference>
<keyword evidence="1" id="KW-0812">Transmembrane</keyword>
<protein>
    <submittedName>
        <fullName evidence="2">Uncharacterized protein</fullName>
    </submittedName>
</protein>
<reference evidence="2 3" key="1">
    <citation type="submission" date="2014-04" db="EMBL/GenBank/DDBJ databases">
        <authorList>
            <consortium name="DOE Joint Genome Institute"/>
            <person name="Kuo A."/>
            <person name="Girlanda M."/>
            <person name="Perotto S."/>
            <person name="Kohler A."/>
            <person name="Nagy L.G."/>
            <person name="Floudas D."/>
            <person name="Copeland A."/>
            <person name="Barry K.W."/>
            <person name="Cichocki N."/>
            <person name="Veneault-Fourrey C."/>
            <person name="LaButti K."/>
            <person name="Lindquist E.A."/>
            <person name="Lipzen A."/>
            <person name="Lundell T."/>
            <person name="Morin E."/>
            <person name="Murat C."/>
            <person name="Sun H."/>
            <person name="Tunlid A."/>
            <person name="Henrissat B."/>
            <person name="Grigoriev I.V."/>
            <person name="Hibbett D.S."/>
            <person name="Martin F."/>
            <person name="Nordberg H.P."/>
            <person name="Cantor M.N."/>
            <person name="Hua S.X."/>
        </authorList>
    </citation>
    <scope>NUCLEOTIDE SEQUENCE [LARGE SCALE GENOMIC DNA]</scope>
    <source>
        <strain evidence="2 3">MUT 4182</strain>
    </source>
</reference>
<dbReference type="GO" id="GO:0055085">
    <property type="term" value="P:transmembrane transport"/>
    <property type="evidence" value="ECO:0007669"/>
    <property type="project" value="InterPro"/>
</dbReference>
<dbReference type="AlphaFoldDB" id="A0A0C3QVL2"/>
<feature type="transmembrane region" description="Helical" evidence="1">
    <location>
        <begin position="20"/>
        <end position="42"/>
    </location>
</feature>
<evidence type="ECO:0000256" key="1">
    <source>
        <dbReference type="SAM" id="Phobius"/>
    </source>
</evidence>
<dbReference type="OrthoDB" id="2988240at2759"/>